<evidence type="ECO:0000313" key="2">
    <source>
        <dbReference type="Proteomes" id="UP000274695"/>
    </source>
</evidence>
<proteinExistence type="predicted"/>
<protein>
    <submittedName>
        <fullName evidence="1">Sulfotransferase</fullName>
    </submittedName>
</protein>
<evidence type="ECO:0000313" key="1">
    <source>
        <dbReference type="EMBL" id="RNL66756.1"/>
    </source>
</evidence>
<dbReference type="Gene3D" id="3.40.50.300">
    <property type="entry name" value="P-loop containing nucleotide triphosphate hydrolases"/>
    <property type="match status" value="1"/>
</dbReference>
<dbReference type="Pfam" id="PF13469">
    <property type="entry name" value="Sulfotransfer_3"/>
    <property type="match status" value="1"/>
</dbReference>
<sequence>MSVIKTSSQHQIATTAGEFIALAEQQAKLNFTDRHFEEPLQKLLECLARDADFHEQGAQIFKSEILRYLNNRLRMQADVEENPDIFRENVDNPIIITGLGRSGTTKLQNMLSVPSKVQKMYFWRLWNAARLSQDPLSGVDPRIALASGSDLISEDKPELDAAHHIESCNVDEDWMLYFYTFEDWGWCQISPCFSFYDWVKQRPDQPVYSYVKQIIQYLQWQDGGKRERPWVMKSIGHIAHLETLVGTYPEATIVHTHRHPAETIASWCKFLCSVWAIQCNPVDPKVLGREMLRQWSEAMEACMTSRKNPKVNDRIIDVQYHDIRLRPMDIIDEIYVRAGVKLTDAERNEVANWHTSKEQGRFGKHEYSLEEFGLNAADIDNAFGNYIEAYL</sequence>
<dbReference type="EMBL" id="RHGB01000003">
    <property type="protein sequence ID" value="RNL66756.1"/>
    <property type="molecule type" value="Genomic_DNA"/>
</dbReference>
<dbReference type="InterPro" id="IPR027417">
    <property type="entry name" value="P-loop_NTPase"/>
</dbReference>
<reference evidence="1 2" key="1">
    <citation type="submission" date="2018-10" db="EMBL/GenBank/DDBJ databases">
        <title>Draft genome sequence of Zhongshania sp. DSW25-10.</title>
        <authorList>
            <person name="Oh J."/>
        </authorList>
    </citation>
    <scope>NUCLEOTIDE SEQUENCE [LARGE SCALE GENOMIC DNA]</scope>
    <source>
        <strain evidence="1 2">DSW25-10</strain>
    </source>
</reference>
<name>A0ABX9W5S4_9GAMM</name>
<dbReference type="InterPro" id="IPR052736">
    <property type="entry name" value="Stf3_sulfotransferase"/>
</dbReference>
<dbReference type="PANTHER" id="PTHR36451">
    <property type="entry name" value="PAPS-DEPENDENT SULFOTRANSFERASE STF3"/>
    <property type="match status" value="1"/>
</dbReference>
<dbReference type="SUPFAM" id="SSF52540">
    <property type="entry name" value="P-loop containing nucleoside triphosphate hydrolases"/>
    <property type="match status" value="1"/>
</dbReference>
<dbReference type="Proteomes" id="UP000274695">
    <property type="component" value="Unassembled WGS sequence"/>
</dbReference>
<dbReference type="RefSeq" id="WP_123181623.1">
    <property type="nucleotide sequence ID" value="NZ_RHGB01000003.1"/>
</dbReference>
<organism evidence="1 2">
    <name type="scientific">Zhongshania marina</name>
    <dbReference type="NCBI Taxonomy" id="2304603"/>
    <lineage>
        <taxon>Bacteria</taxon>
        <taxon>Pseudomonadati</taxon>
        <taxon>Pseudomonadota</taxon>
        <taxon>Gammaproteobacteria</taxon>
        <taxon>Cellvibrionales</taxon>
        <taxon>Spongiibacteraceae</taxon>
        <taxon>Zhongshania</taxon>
    </lineage>
</organism>
<comment type="caution">
    <text evidence="1">The sequence shown here is derived from an EMBL/GenBank/DDBJ whole genome shotgun (WGS) entry which is preliminary data.</text>
</comment>
<accession>A0ABX9W5S4</accession>
<dbReference type="PANTHER" id="PTHR36451:SF1">
    <property type="entry name" value="OMEGA-HYDROXY-BETA-DIHYDROMENAQUINONE-9 SULFOTRANSFERASE STF3"/>
    <property type="match status" value="1"/>
</dbReference>
<gene>
    <name evidence="1" type="ORF">D0911_04265</name>
</gene>
<keyword evidence="2" id="KW-1185">Reference proteome</keyword>